<evidence type="ECO:0000313" key="2">
    <source>
        <dbReference type="Proteomes" id="UP000266841"/>
    </source>
</evidence>
<accession>K0R9U0</accession>
<dbReference type="AlphaFoldDB" id="K0R9U0"/>
<evidence type="ECO:0000313" key="1">
    <source>
        <dbReference type="EMBL" id="EJK49910.1"/>
    </source>
</evidence>
<comment type="caution">
    <text evidence="1">The sequence shown here is derived from an EMBL/GenBank/DDBJ whole genome shotgun (WGS) entry which is preliminary data.</text>
</comment>
<protein>
    <submittedName>
        <fullName evidence="1">Uncharacterized protein</fullName>
    </submittedName>
</protein>
<dbReference type="Proteomes" id="UP000266841">
    <property type="component" value="Unassembled WGS sequence"/>
</dbReference>
<reference evidence="1 2" key="1">
    <citation type="journal article" date="2012" name="Genome Biol.">
        <title>Genome and low-iron response of an oceanic diatom adapted to chronic iron limitation.</title>
        <authorList>
            <person name="Lommer M."/>
            <person name="Specht M."/>
            <person name="Roy A.S."/>
            <person name="Kraemer L."/>
            <person name="Andreson R."/>
            <person name="Gutowska M.A."/>
            <person name="Wolf J."/>
            <person name="Bergner S.V."/>
            <person name="Schilhabel M.B."/>
            <person name="Klostermeier U.C."/>
            <person name="Beiko R.G."/>
            <person name="Rosenstiel P."/>
            <person name="Hippler M."/>
            <person name="Laroche J."/>
        </authorList>
    </citation>
    <scope>NUCLEOTIDE SEQUENCE [LARGE SCALE GENOMIC DNA]</scope>
    <source>
        <strain evidence="1 2">CCMP1005</strain>
    </source>
</reference>
<name>K0R9U0_THAOC</name>
<dbReference type="OrthoDB" id="49073at2759"/>
<gene>
    <name evidence="1" type="ORF">THAOC_31165</name>
</gene>
<dbReference type="EMBL" id="AGNL01044337">
    <property type="protein sequence ID" value="EJK49910.1"/>
    <property type="molecule type" value="Genomic_DNA"/>
</dbReference>
<keyword evidence="2" id="KW-1185">Reference proteome</keyword>
<organism evidence="1 2">
    <name type="scientific">Thalassiosira oceanica</name>
    <name type="common">Marine diatom</name>
    <dbReference type="NCBI Taxonomy" id="159749"/>
    <lineage>
        <taxon>Eukaryota</taxon>
        <taxon>Sar</taxon>
        <taxon>Stramenopiles</taxon>
        <taxon>Ochrophyta</taxon>
        <taxon>Bacillariophyta</taxon>
        <taxon>Coscinodiscophyceae</taxon>
        <taxon>Thalassiosirophycidae</taxon>
        <taxon>Thalassiosirales</taxon>
        <taxon>Thalassiosiraceae</taxon>
        <taxon>Thalassiosira</taxon>
    </lineage>
</organism>
<sequence length="242" mass="26275">MTPSQSPTNSPSKADVAISIPAYLVLIFDNDPAKEYSLITKEYARSSAHDVYTKMFVGGELKNPKGDSIAVDGHVYYGSLHAGSANTWNFNAGSTHLATLSPENYPIDFGYYEWLALNIQQGTSYANGRKVFVVDMPRASGCYDMYDFLDGDAQGYDLGKTLIVFTYSDTLCLTETHDGRQWGPSVLAPFATVRLTEAGFSDGTIIAKRFSTVGGLGGSNWNSKGGELQLHGKMYDGPLDCV</sequence>
<proteinExistence type="predicted"/>